<evidence type="ECO:0000256" key="1">
    <source>
        <dbReference type="RuleBase" id="RU367072"/>
    </source>
</evidence>
<comment type="function">
    <text evidence="1">Key component of the cytosolic iron-sulfur protein assembly (CIA) complex, a multiprotein complex that mediates the incorporation of iron-sulfur cluster into apoproteins specifically involved in DNA metabolism and genomic integrity. In the CIA complex, MMS19 acts as an adapter between early-acting CIA components and a subset of cellular target iron-sulfur proteins.</text>
</comment>
<dbReference type="OrthoDB" id="342900at2759"/>
<dbReference type="Proteomes" id="UP000775547">
    <property type="component" value="Unassembled WGS sequence"/>
</dbReference>
<evidence type="ECO:0000313" key="4">
    <source>
        <dbReference type="Proteomes" id="UP000775547"/>
    </source>
</evidence>
<comment type="similarity">
    <text evidence="1">Belongs to the MET18/MMS19 family.</text>
</comment>
<reference evidence="3" key="1">
    <citation type="submission" date="2020-07" db="EMBL/GenBank/DDBJ databases">
        <authorList>
            <person name="Nieuwenhuis M."/>
            <person name="Van De Peppel L.J.J."/>
        </authorList>
    </citation>
    <scope>NUCLEOTIDE SEQUENCE</scope>
    <source>
        <strain evidence="3">AP01</strain>
        <tissue evidence="3">Mycelium</tissue>
    </source>
</reference>
<comment type="subcellular location">
    <subcellularLocation>
        <location evidence="1">Nucleus</location>
    </subcellularLocation>
</comment>
<keyword evidence="1" id="KW-0234">DNA repair</keyword>
<dbReference type="GO" id="GO:0016226">
    <property type="term" value="P:iron-sulfur cluster assembly"/>
    <property type="evidence" value="ECO:0007669"/>
    <property type="project" value="UniProtKB-UniRule"/>
</dbReference>
<dbReference type="AlphaFoldDB" id="A0A9P7GDW2"/>
<reference evidence="3" key="2">
    <citation type="submission" date="2021-10" db="EMBL/GenBank/DDBJ databases">
        <title>Phylogenomics reveals ancestral predisposition of the termite-cultivated fungus Termitomyces towards a domesticated lifestyle.</title>
        <authorList>
            <person name="Auxier B."/>
            <person name="Grum-Grzhimaylo A."/>
            <person name="Cardenas M.E."/>
            <person name="Lodge J.D."/>
            <person name="Laessoe T."/>
            <person name="Pedersen O."/>
            <person name="Smith M.E."/>
            <person name="Kuyper T.W."/>
            <person name="Franco-Molano E.A."/>
            <person name="Baroni T.J."/>
            <person name="Aanen D.K."/>
        </authorList>
    </citation>
    <scope>NUCLEOTIDE SEQUENCE</scope>
    <source>
        <strain evidence="3">AP01</strain>
        <tissue evidence="3">Mycelium</tissue>
    </source>
</reference>
<dbReference type="GO" id="GO:0097361">
    <property type="term" value="C:cytosolic [4Fe-4S] assembly targeting complex"/>
    <property type="evidence" value="ECO:0007669"/>
    <property type="project" value="UniProtKB-UniRule"/>
</dbReference>
<evidence type="ECO:0000259" key="2">
    <source>
        <dbReference type="Pfam" id="PF14500"/>
    </source>
</evidence>
<dbReference type="GO" id="GO:0006281">
    <property type="term" value="P:DNA repair"/>
    <property type="evidence" value="ECO:0007669"/>
    <property type="project" value="UniProtKB-UniRule"/>
</dbReference>
<keyword evidence="1" id="KW-0227">DNA damage</keyword>
<keyword evidence="4" id="KW-1185">Reference proteome</keyword>
<dbReference type="GO" id="GO:0051604">
    <property type="term" value="P:protein maturation"/>
    <property type="evidence" value="ECO:0007669"/>
    <property type="project" value="UniProtKB-UniRule"/>
</dbReference>
<dbReference type="PANTHER" id="PTHR12891">
    <property type="entry name" value="DNA REPAIR/TRANSCRIPTION PROTEIN MET18/MMS19"/>
    <property type="match status" value="1"/>
</dbReference>
<name>A0A9P7GDW2_9AGAR</name>
<feature type="domain" description="MMS19 N-terminal" evidence="2">
    <location>
        <begin position="89"/>
        <end position="155"/>
    </location>
</feature>
<dbReference type="Pfam" id="PF14500">
    <property type="entry name" value="MMS19_N"/>
    <property type="match status" value="1"/>
</dbReference>
<gene>
    <name evidence="3" type="ORF">DXG03_009462</name>
</gene>
<dbReference type="GO" id="GO:0005634">
    <property type="term" value="C:nucleus"/>
    <property type="evidence" value="ECO:0007669"/>
    <property type="project" value="UniProtKB-SubCell"/>
</dbReference>
<sequence length="156" mass="17012">MASAERVVATWMASARDEEIEKIVSGTPPHFNLAVHYTEKITDISNDRITLLDVVKSLGEYLTSEDDALRTKGIIQIPDESTFVLINASTGVEFLSLVLSSCPTEKLNRQSVRVLATFYCGKLDDTETMIPALKGLNTLTTLPTCSSTEATSIIEA</sequence>
<organism evidence="3 4">
    <name type="scientific">Asterophora parasitica</name>
    <dbReference type="NCBI Taxonomy" id="117018"/>
    <lineage>
        <taxon>Eukaryota</taxon>
        <taxon>Fungi</taxon>
        <taxon>Dikarya</taxon>
        <taxon>Basidiomycota</taxon>
        <taxon>Agaricomycotina</taxon>
        <taxon>Agaricomycetes</taxon>
        <taxon>Agaricomycetidae</taxon>
        <taxon>Agaricales</taxon>
        <taxon>Tricholomatineae</taxon>
        <taxon>Lyophyllaceae</taxon>
        <taxon>Asterophora</taxon>
    </lineage>
</organism>
<keyword evidence="1" id="KW-0539">Nucleus</keyword>
<protein>
    <recommendedName>
        <fullName evidence="1">MMS19 nucleotide excision repair protein</fullName>
    </recommendedName>
</protein>
<accession>A0A9P7GDW2</accession>
<evidence type="ECO:0000313" key="3">
    <source>
        <dbReference type="EMBL" id="KAG5647525.1"/>
    </source>
</evidence>
<dbReference type="EMBL" id="JABCKV010000009">
    <property type="protein sequence ID" value="KAG5647525.1"/>
    <property type="molecule type" value="Genomic_DNA"/>
</dbReference>
<dbReference type="InterPro" id="IPR029240">
    <property type="entry name" value="MMS19_N"/>
</dbReference>
<proteinExistence type="inferred from homology"/>
<dbReference type="PANTHER" id="PTHR12891:SF0">
    <property type="entry name" value="MMS19 NUCLEOTIDE EXCISION REPAIR PROTEIN HOMOLOG"/>
    <property type="match status" value="1"/>
</dbReference>
<comment type="caution">
    <text evidence="3">The sequence shown here is derived from an EMBL/GenBank/DDBJ whole genome shotgun (WGS) entry which is preliminary data.</text>
</comment>
<dbReference type="InterPro" id="IPR039920">
    <property type="entry name" value="MMS19"/>
</dbReference>